<sequence>MEMMRQQKQMMCDQEDTRGTQIEEIEMLEEALNLLEEVMDLVKDNDFDLRTATEGLGGTVI</sequence>
<name>A0A9W9TX59_PENCI</name>
<gene>
    <name evidence="1" type="ORF">N7469_000992</name>
</gene>
<evidence type="ECO:0000313" key="1">
    <source>
        <dbReference type="EMBL" id="KAJ5242665.1"/>
    </source>
</evidence>
<dbReference type="AlphaFoldDB" id="A0A9W9TX59"/>
<organism evidence="1 2">
    <name type="scientific">Penicillium citrinum</name>
    <dbReference type="NCBI Taxonomy" id="5077"/>
    <lineage>
        <taxon>Eukaryota</taxon>
        <taxon>Fungi</taxon>
        <taxon>Dikarya</taxon>
        <taxon>Ascomycota</taxon>
        <taxon>Pezizomycotina</taxon>
        <taxon>Eurotiomycetes</taxon>
        <taxon>Eurotiomycetidae</taxon>
        <taxon>Eurotiales</taxon>
        <taxon>Aspergillaceae</taxon>
        <taxon>Penicillium</taxon>
    </lineage>
</organism>
<reference evidence="1" key="2">
    <citation type="journal article" date="2023" name="IMA Fungus">
        <title>Comparative genomic study of the Penicillium genus elucidates a diverse pangenome and 15 lateral gene transfer events.</title>
        <authorList>
            <person name="Petersen C."/>
            <person name="Sorensen T."/>
            <person name="Nielsen M.R."/>
            <person name="Sondergaard T.E."/>
            <person name="Sorensen J.L."/>
            <person name="Fitzpatrick D.A."/>
            <person name="Frisvad J.C."/>
            <person name="Nielsen K.L."/>
        </authorList>
    </citation>
    <scope>NUCLEOTIDE SEQUENCE</scope>
    <source>
        <strain evidence="1">IBT 23319</strain>
    </source>
</reference>
<dbReference type="RefSeq" id="XP_056505669.1">
    <property type="nucleotide sequence ID" value="XM_056639912.1"/>
</dbReference>
<proteinExistence type="predicted"/>
<dbReference type="Proteomes" id="UP001147733">
    <property type="component" value="Unassembled WGS sequence"/>
</dbReference>
<reference evidence="1" key="1">
    <citation type="submission" date="2022-11" db="EMBL/GenBank/DDBJ databases">
        <authorList>
            <person name="Petersen C."/>
        </authorList>
    </citation>
    <scope>NUCLEOTIDE SEQUENCE</scope>
    <source>
        <strain evidence="1">IBT 23319</strain>
    </source>
</reference>
<protein>
    <submittedName>
        <fullName evidence="1">Uncharacterized protein</fullName>
    </submittedName>
</protein>
<dbReference type="EMBL" id="JAPQKT010000001">
    <property type="protein sequence ID" value="KAJ5242665.1"/>
    <property type="molecule type" value="Genomic_DNA"/>
</dbReference>
<dbReference type="GeneID" id="81379079"/>
<evidence type="ECO:0000313" key="2">
    <source>
        <dbReference type="Proteomes" id="UP001147733"/>
    </source>
</evidence>
<comment type="caution">
    <text evidence="1">The sequence shown here is derived from an EMBL/GenBank/DDBJ whole genome shotgun (WGS) entry which is preliminary data.</text>
</comment>
<keyword evidence="2" id="KW-1185">Reference proteome</keyword>
<accession>A0A9W9TX59</accession>